<dbReference type="Pfam" id="PF01146">
    <property type="entry name" value="Caveolin"/>
    <property type="match status" value="1"/>
</dbReference>
<dbReference type="GO" id="GO:0070836">
    <property type="term" value="P:caveola assembly"/>
    <property type="evidence" value="ECO:0007669"/>
    <property type="project" value="InterPro"/>
</dbReference>
<reference evidence="8" key="2">
    <citation type="submission" date="2025-09" db="UniProtKB">
        <authorList>
            <consortium name="Ensembl"/>
        </authorList>
    </citation>
    <scope>IDENTIFICATION</scope>
</reference>
<evidence type="ECO:0000256" key="1">
    <source>
        <dbReference type="ARBA" id="ARBA00004202"/>
    </source>
</evidence>
<dbReference type="GO" id="GO:0019901">
    <property type="term" value="F:protein kinase binding"/>
    <property type="evidence" value="ECO:0007669"/>
    <property type="project" value="TreeGrafter"/>
</dbReference>
<dbReference type="GO" id="GO:0000139">
    <property type="term" value="C:Golgi membrane"/>
    <property type="evidence" value="ECO:0007669"/>
    <property type="project" value="UniProtKB-SubCell"/>
</dbReference>
<dbReference type="GO" id="GO:0048471">
    <property type="term" value="C:perinuclear region of cytoplasm"/>
    <property type="evidence" value="ECO:0007669"/>
    <property type="project" value="TreeGrafter"/>
</dbReference>
<sequence>MPPLITEITRIVFKPCVARRVSPAFSCAPHQCIISGSPTCVIVHVGFDDVIAEPRSTQSFDRVWIGSHAVFELAKYVFYRLLSTLLAIPMAFLLGLVFGVISCIHIWVAMPLIQSFLMLLPSARVVWRSLVDMFVSPLCNSMGKSLSSVHVETTYN</sequence>
<dbReference type="PANTHER" id="PTHR10844:SF3">
    <property type="entry name" value="CAVEOLIN-2"/>
    <property type="match status" value="1"/>
</dbReference>
<dbReference type="AlphaFoldDB" id="A0A8C5D2F1"/>
<evidence type="ECO:0000256" key="2">
    <source>
        <dbReference type="ARBA" id="ARBA00010988"/>
    </source>
</evidence>
<dbReference type="GO" id="GO:0005925">
    <property type="term" value="C:focal adhesion"/>
    <property type="evidence" value="ECO:0007669"/>
    <property type="project" value="TreeGrafter"/>
</dbReference>
<keyword evidence="4 6" id="KW-0333">Golgi apparatus</keyword>
<organism evidence="8 9">
    <name type="scientific">Gadus morhua</name>
    <name type="common">Atlantic cod</name>
    <dbReference type="NCBI Taxonomy" id="8049"/>
    <lineage>
        <taxon>Eukaryota</taxon>
        <taxon>Metazoa</taxon>
        <taxon>Chordata</taxon>
        <taxon>Craniata</taxon>
        <taxon>Vertebrata</taxon>
        <taxon>Euteleostomi</taxon>
        <taxon>Actinopterygii</taxon>
        <taxon>Neopterygii</taxon>
        <taxon>Teleostei</taxon>
        <taxon>Neoteleostei</taxon>
        <taxon>Acanthomorphata</taxon>
        <taxon>Zeiogadaria</taxon>
        <taxon>Gadariae</taxon>
        <taxon>Gadiformes</taxon>
        <taxon>Gadoidei</taxon>
        <taxon>Gadidae</taxon>
        <taxon>Gadus</taxon>
    </lineage>
</organism>
<dbReference type="GO" id="GO:0031410">
    <property type="term" value="C:cytoplasmic vesicle"/>
    <property type="evidence" value="ECO:0007669"/>
    <property type="project" value="TreeGrafter"/>
</dbReference>
<comment type="similarity">
    <text evidence="2 6">Belongs to the caveolin family.</text>
</comment>
<keyword evidence="9" id="KW-1185">Reference proteome</keyword>
<dbReference type="GO" id="GO:0030154">
    <property type="term" value="P:cell differentiation"/>
    <property type="evidence" value="ECO:0007669"/>
    <property type="project" value="TreeGrafter"/>
</dbReference>
<dbReference type="PANTHER" id="PTHR10844">
    <property type="entry name" value="CAVEOLIN"/>
    <property type="match status" value="1"/>
</dbReference>
<dbReference type="Proteomes" id="UP000694546">
    <property type="component" value="Chromosome 9"/>
</dbReference>
<feature type="transmembrane region" description="Helical" evidence="7">
    <location>
        <begin position="77"/>
        <end position="98"/>
    </location>
</feature>
<keyword evidence="3 6" id="KW-1003">Cell membrane</keyword>
<dbReference type="GO" id="GO:0051480">
    <property type="term" value="P:regulation of cytosolic calcium ion concentration"/>
    <property type="evidence" value="ECO:0007669"/>
    <property type="project" value="TreeGrafter"/>
</dbReference>
<dbReference type="GO" id="GO:0001937">
    <property type="term" value="P:negative regulation of endothelial cell proliferation"/>
    <property type="evidence" value="ECO:0007669"/>
    <property type="project" value="TreeGrafter"/>
</dbReference>
<evidence type="ECO:0000256" key="6">
    <source>
        <dbReference type="RuleBase" id="RU000680"/>
    </source>
</evidence>
<dbReference type="GO" id="GO:0005901">
    <property type="term" value="C:caveola"/>
    <property type="evidence" value="ECO:0007669"/>
    <property type="project" value="UniProtKB-SubCell"/>
</dbReference>
<evidence type="ECO:0000313" key="9">
    <source>
        <dbReference type="Proteomes" id="UP000694546"/>
    </source>
</evidence>
<gene>
    <name evidence="8" type="primary">CAV2</name>
    <name evidence="8" type="synonym">cav2</name>
</gene>
<name>A0A8C5D2F1_GADMO</name>
<comment type="function">
    <text evidence="6">May act as a scaffolding protein within caveolar membranes. Interacts directly with G-protein alpha subunits and can functionally regulate their activity.</text>
</comment>
<accession>A0A8C5D2F1</accession>
<comment type="subcellular location">
    <subcellularLocation>
        <location evidence="1 6">Cell membrane</location>
        <topology evidence="1 6">Peripheral membrane protein</topology>
    </subcellularLocation>
    <subcellularLocation>
        <location evidence="6">Golgi apparatus membrane</location>
        <topology evidence="6">Peripheral membrane protein</topology>
    </subcellularLocation>
    <subcellularLocation>
        <location evidence="6">Membrane</location>
        <location evidence="6">Caveola</location>
        <topology evidence="6">Peripheral membrane protein</topology>
    </subcellularLocation>
</comment>
<dbReference type="GeneTree" id="ENSGT00950000183006"/>
<keyword evidence="7" id="KW-1133">Transmembrane helix</keyword>
<proteinExistence type="inferred from homology"/>
<keyword evidence="5 6" id="KW-0472">Membrane</keyword>
<evidence type="ECO:0000256" key="7">
    <source>
        <dbReference type="SAM" id="Phobius"/>
    </source>
</evidence>
<dbReference type="GO" id="GO:0060090">
    <property type="term" value="F:molecular adaptor activity"/>
    <property type="evidence" value="ECO:0007669"/>
    <property type="project" value="TreeGrafter"/>
</dbReference>
<evidence type="ECO:0000256" key="3">
    <source>
        <dbReference type="ARBA" id="ARBA00022475"/>
    </source>
</evidence>
<dbReference type="GO" id="GO:0008286">
    <property type="term" value="P:insulin receptor signaling pathway"/>
    <property type="evidence" value="ECO:0007669"/>
    <property type="project" value="TreeGrafter"/>
</dbReference>
<dbReference type="Ensembl" id="ENSGMOT00000075385.1">
    <property type="protein sequence ID" value="ENSGMOP00000068358.1"/>
    <property type="gene ID" value="ENSGMOG00000011408.2"/>
</dbReference>
<evidence type="ECO:0000313" key="8">
    <source>
        <dbReference type="Ensembl" id="ENSGMOP00000068358.1"/>
    </source>
</evidence>
<reference evidence="8" key="1">
    <citation type="submission" date="2025-08" db="UniProtKB">
        <authorList>
            <consortium name="Ensembl"/>
        </authorList>
    </citation>
    <scope>IDENTIFICATION</scope>
</reference>
<dbReference type="GO" id="GO:0042383">
    <property type="term" value="C:sarcolemma"/>
    <property type="evidence" value="ECO:0007669"/>
    <property type="project" value="TreeGrafter"/>
</dbReference>
<evidence type="ECO:0000256" key="5">
    <source>
        <dbReference type="ARBA" id="ARBA00023136"/>
    </source>
</evidence>
<keyword evidence="7" id="KW-0812">Transmembrane</keyword>
<dbReference type="InterPro" id="IPR001612">
    <property type="entry name" value="Caveolin"/>
</dbReference>
<protein>
    <recommendedName>
        <fullName evidence="6">Caveolin</fullName>
    </recommendedName>
</protein>
<evidence type="ECO:0000256" key="4">
    <source>
        <dbReference type="ARBA" id="ARBA00023034"/>
    </source>
</evidence>